<dbReference type="OrthoDB" id="552194at2759"/>
<dbReference type="GO" id="GO:0007095">
    <property type="term" value="P:mitotic G2 DNA damage checkpoint signaling"/>
    <property type="evidence" value="ECO:0007669"/>
    <property type="project" value="InterPro"/>
</dbReference>
<dbReference type="EMBL" id="KN847483">
    <property type="protein sequence ID" value="KIX00243.1"/>
    <property type="molecule type" value="Genomic_DNA"/>
</dbReference>
<feature type="region of interest" description="Disordered" evidence="6">
    <location>
        <begin position="214"/>
        <end position="238"/>
    </location>
</feature>
<evidence type="ECO:0000256" key="6">
    <source>
        <dbReference type="SAM" id="MobiDB-lite"/>
    </source>
</evidence>
<feature type="region of interest" description="Disordered" evidence="6">
    <location>
        <begin position="617"/>
        <end position="661"/>
    </location>
</feature>
<feature type="compositionally biased region" description="Polar residues" evidence="6">
    <location>
        <begin position="391"/>
        <end position="457"/>
    </location>
</feature>
<dbReference type="InterPro" id="IPR043014">
    <property type="entry name" value="Nibrin_BRCT2_sf"/>
</dbReference>
<reference evidence="8 9" key="1">
    <citation type="submission" date="2015-01" db="EMBL/GenBank/DDBJ databases">
        <title>The Genome Sequence of Rhinocladiella mackenzie CBS 650.93.</title>
        <authorList>
            <consortium name="The Broad Institute Genomics Platform"/>
            <person name="Cuomo C."/>
            <person name="de Hoog S."/>
            <person name="Gorbushina A."/>
            <person name="Stielow B."/>
            <person name="Teixiera M."/>
            <person name="Abouelleil A."/>
            <person name="Chapman S.B."/>
            <person name="Priest M."/>
            <person name="Young S.K."/>
            <person name="Wortman J."/>
            <person name="Nusbaum C."/>
            <person name="Birren B."/>
        </authorList>
    </citation>
    <scope>NUCLEOTIDE SEQUENCE [LARGE SCALE GENOMIC DNA]</scope>
    <source>
        <strain evidence="8 9">CBS 650.93</strain>
    </source>
</reference>
<feature type="region of interest" description="Disordered" evidence="6">
    <location>
        <begin position="675"/>
        <end position="738"/>
    </location>
</feature>
<evidence type="ECO:0000313" key="8">
    <source>
        <dbReference type="EMBL" id="KIX00243.1"/>
    </source>
</evidence>
<name>A0A0D2GPF3_9EURO</name>
<sequence>MWILESNGDFLQGKRMWLKPGQKYLFGRVKREGVRFAIDHKTVSRKHFIIEVDAVKEGDVGQVHARTRVRIEDQNSKSGTSVNGELIKNTSKELKNAENSIRPGTCPHEIIITWHPCVLTFNLLKKEIKSGVLKTKQARVQHLDIKAIGDFSSEHTTHVVANKRNTAKGLLALVTGKYLVAESFIDALEYKATPTNLSQEENLSLLELDFDRAWPEPKDHLPPPGREPSIRPAESYEPDPSRINVFQGHTFVFGDQTQFDNLLPVVTGGHGKALLFKVVNGETTSNELLQFLQNAAGHKHGGDIQNGARGGVILVRWQSKGDIQAWTETLIDESSLKMDQRAIDQSEFLDAILANDATLLQRTIPFERTNEGRHSPPPSAAISLATRQPHEAQSNNNPDPQRGESVQYQGAPPSSSTSKAVANTVPSQASSPNVSQARTNGQNTPRPFQRPRFTQASRFKDFDDGFDPDAIAAYDDEYVGDAQFYEPEPEIKTLEEPMSTSKKRPRPESEEPVNEFAEQMDDLLPAATRLKRQKLAEGRPNGQTDDSSTTGMQPVPKKKKKEREIDVRQVVRAQREEKEEAARREEEILEAASGYYSEDQGPANLVDVVVTELPRRDKTKNLNKANGEHGDHWDPKWNGRKNFKSFRRKGEAPQRRGHARKVIVPLVEVPENTYGLGERYWEKTEEEKERERERKRKEGARSQKMQNQTQRSSGTASARSRAVIDDDEDEDFPVDDVTKANDDFVSTSLGISRLQREAAEIVDHEIDPDTPRRTRGTVRSEAASHRPSQTQTSSRSAAASTAKGKRTASPTSTMREPKRQKTLPVTVVKDTDIESDDSDDMKFRFGSRARKERTGAREKDIA</sequence>
<dbReference type="HOGENOM" id="CLU_007951_0_0_1"/>
<feature type="compositionally biased region" description="Basic and acidic residues" evidence="6">
    <location>
        <begin position="617"/>
        <end position="637"/>
    </location>
</feature>
<dbReference type="PANTHER" id="PTHR12162">
    <property type="entry name" value="NIBRIN-RELATED"/>
    <property type="match status" value="1"/>
</dbReference>
<dbReference type="SMART" id="SM00240">
    <property type="entry name" value="FHA"/>
    <property type="match status" value="1"/>
</dbReference>
<feature type="compositionally biased region" description="Basic residues" evidence="6">
    <location>
        <begin position="638"/>
        <end position="647"/>
    </location>
</feature>
<dbReference type="InterPro" id="IPR032429">
    <property type="entry name" value="Nibrin_BRCT2"/>
</dbReference>
<dbReference type="RefSeq" id="XP_013267379.1">
    <property type="nucleotide sequence ID" value="XM_013411925.1"/>
</dbReference>
<feature type="compositionally biased region" description="Basic and acidic residues" evidence="6">
    <location>
        <begin position="760"/>
        <end position="772"/>
    </location>
</feature>
<feature type="compositionally biased region" description="Acidic residues" evidence="6">
    <location>
        <begin position="725"/>
        <end position="734"/>
    </location>
</feature>
<evidence type="ECO:0000256" key="1">
    <source>
        <dbReference type="ARBA" id="ARBA00004123"/>
    </source>
</evidence>
<protein>
    <recommendedName>
        <fullName evidence="7">FHA domain-containing protein</fullName>
    </recommendedName>
</protein>
<gene>
    <name evidence="8" type="ORF">Z518_10382</name>
</gene>
<dbReference type="Pfam" id="PF00498">
    <property type="entry name" value="FHA"/>
    <property type="match status" value="1"/>
</dbReference>
<evidence type="ECO:0000313" key="9">
    <source>
        <dbReference type="Proteomes" id="UP000053617"/>
    </source>
</evidence>
<dbReference type="InterPro" id="IPR040227">
    <property type="entry name" value="Nibrin-rel"/>
</dbReference>
<feature type="domain" description="FHA" evidence="7">
    <location>
        <begin position="24"/>
        <end position="87"/>
    </location>
</feature>
<feature type="compositionally biased region" description="Acidic residues" evidence="6">
    <location>
        <begin position="510"/>
        <end position="521"/>
    </location>
</feature>
<keyword evidence="3" id="KW-0234">DNA repair</keyword>
<comment type="subcellular location">
    <subcellularLocation>
        <location evidence="1">Nucleus</location>
    </subcellularLocation>
</comment>
<dbReference type="Gene3D" id="3.40.50.10980">
    <property type="entry name" value="Nibrin, BRCT2 domain"/>
    <property type="match status" value="1"/>
</dbReference>
<dbReference type="AlphaFoldDB" id="A0A0D2GPF3"/>
<dbReference type="Proteomes" id="UP000053617">
    <property type="component" value="Unassembled WGS sequence"/>
</dbReference>
<proteinExistence type="inferred from homology"/>
<dbReference type="Gene3D" id="2.60.200.20">
    <property type="match status" value="1"/>
</dbReference>
<keyword evidence="9" id="KW-1185">Reference proteome</keyword>
<evidence type="ECO:0000256" key="2">
    <source>
        <dbReference type="ARBA" id="ARBA00022763"/>
    </source>
</evidence>
<dbReference type="SUPFAM" id="SSF49879">
    <property type="entry name" value="SMAD/FHA domain"/>
    <property type="match status" value="1"/>
</dbReference>
<organism evidence="8 9">
    <name type="scientific">Rhinocladiella mackenziei CBS 650.93</name>
    <dbReference type="NCBI Taxonomy" id="1442369"/>
    <lineage>
        <taxon>Eukaryota</taxon>
        <taxon>Fungi</taxon>
        <taxon>Dikarya</taxon>
        <taxon>Ascomycota</taxon>
        <taxon>Pezizomycotina</taxon>
        <taxon>Eurotiomycetes</taxon>
        <taxon>Chaetothyriomycetidae</taxon>
        <taxon>Chaetothyriales</taxon>
        <taxon>Herpotrichiellaceae</taxon>
        <taxon>Rhinocladiella</taxon>
    </lineage>
</organism>
<feature type="compositionally biased region" description="Low complexity" evidence="6">
    <location>
        <begin position="788"/>
        <end position="802"/>
    </location>
</feature>
<feature type="region of interest" description="Disordered" evidence="6">
    <location>
        <begin position="386"/>
        <end position="464"/>
    </location>
</feature>
<keyword evidence="2" id="KW-0227">DNA damage</keyword>
<feature type="region of interest" description="Disordered" evidence="6">
    <location>
        <begin position="486"/>
        <end position="566"/>
    </location>
</feature>
<feature type="compositionally biased region" description="Polar residues" evidence="6">
    <location>
        <begin position="541"/>
        <end position="552"/>
    </location>
</feature>
<dbReference type="InterPro" id="IPR008984">
    <property type="entry name" value="SMAD_FHA_dom_sf"/>
</dbReference>
<dbReference type="PROSITE" id="PS50006">
    <property type="entry name" value="FHA_DOMAIN"/>
    <property type="match status" value="1"/>
</dbReference>
<dbReference type="GO" id="GO:0000724">
    <property type="term" value="P:double-strand break repair via homologous recombination"/>
    <property type="evidence" value="ECO:0007669"/>
    <property type="project" value="TreeGrafter"/>
</dbReference>
<evidence type="ECO:0000259" key="7">
    <source>
        <dbReference type="PROSITE" id="PS50006"/>
    </source>
</evidence>
<dbReference type="STRING" id="1442369.A0A0D2GPF3"/>
<dbReference type="PANTHER" id="PTHR12162:SF0">
    <property type="entry name" value="NIBRIN"/>
    <property type="match status" value="1"/>
</dbReference>
<feature type="compositionally biased region" description="Basic and acidic residues" evidence="6">
    <location>
        <begin position="679"/>
        <end position="692"/>
    </location>
</feature>
<dbReference type="GeneID" id="25298453"/>
<evidence type="ECO:0000256" key="5">
    <source>
        <dbReference type="ARBA" id="ARBA00044757"/>
    </source>
</evidence>
<feature type="compositionally biased region" description="Low complexity" evidence="6">
    <location>
        <begin position="711"/>
        <end position="721"/>
    </location>
</feature>
<keyword evidence="4" id="KW-0539">Nucleus</keyword>
<feature type="region of interest" description="Disordered" evidence="6">
    <location>
        <begin position="760"/>
        <end position="862"/>
    </location>
</feature>
<evidence type="ECO:0000256" key="4">
    <source>
        <dbReference type="ARBA" id="ARBA00023242"/>
    </source>
</evidence>
<dbReference type="GO" id="GO:0030870">
    <property type="term" value="C:Mre11 complex"/>
    <property type="evidence" value="ECO:0007669"/>
    <property type="project" value="InterPro"/>
</dbReference>
<dbReference type="Pfam" id="PF16508">
    <property type="entry name" value="NIBRIN_BRCT_II"/>
    <property type="match status" value="1"/>
</dbReference>
<dbReference type="GO" id="GO:0003684">
    <property type="term" value="F:damaged DNA binding"/>
    <property type="evidence" value="ECO:0007669"/>
    <property type="project" value="TreeGrafter"/>
</dbReference>
<dbReference type="InterPro" id="IPR000253">
    <property type="entry name" value="FHA_dom"/>
</dbReference>
<accession>A0A0D2GPF3</accession>
<comment type="similarity">
    <text evidence="5">Belongs to the Nibrin family.</text>
</comment>
<dbReference type="VEuPathDB" id="FungiDB:Z518_10382"/>
<evidence type="ECO:0000256" key="3">
    <source>
        <dbReference type="ARBA" id="ARBA00023204"/>
    </source>
</evidence>
<feature type="compositionally biased region" description="Basic and acidic residues" evidence="6">
    <location>
        <begin position="852"/>
        <end position="862"/>
    </location>
</feature>